<dbReference type="EnsemblPlants" id="HORVU.MOREX.r3.2HG0189100.1">
    <property type="protein sequence ID" value="HORVU.MOREX.r3.2HG0189100.1.CDS1"/>
    <property type="gene ID" value="HORVU.MOREX.r3.2HG0189100"/>
</dbReference>
<accession>A0A8I6XFR8</accession>
<reference evidence="2" key="1">
    <citation type="journal article" date="2012" name="Nature">
        <title>A physical, genetic and functional sequence assembly of the barley genome.</title>
        <authorList>
            <consortium name="The International Barley Genome Sequencing Consortium"/>
            <person name="Mayer K.F."/>
            <person name="Waugh R."/>
            <person name="Brown J.W."/>
            <person name="Schulman A."/>
            <person name="Langridge P."/>
            <person name="Platzer M."/>
            <person name="Fincher G.B."/>
            <person name="Muehlbauer G.J."/>
            <person name="Sato K."/>
            <person name="Close T.J."/>
            <person name="Wise R.P."/>
            <person name="Stein N."/>
        </authorList>
    </citation>
    <scope>NUCLEOTIDE SEQUENCE [LARGE SCALE GENOMIC DNA]</scope>
    <source>
        <strain evidence="2">cv. Morex</strain>
    </source>
</reference>
<dbReference type="Proteomes" id="UP000011116">
    <property type="component" value="Chromosome 2H"/>
</dbReference>
<keyword evidence="2" id="KW-1185">Reference proteome</keyword>
<proteinExistence type="predicted"/>
<evidence type="ECO:0000313" key="1">
    <source>
        <dbReference type="EnsemblPlants" id="HORVU.MOREX.r3.2HG0189100.1.CDS1"/>
    </source>
</evidence>
<dbReference type="Gramene" id="HORVU.MOREX.r2.2HG0156580.1">
    <property type="protein sequence ID" value="HORVU.MOREX.r2.2HG0156580.1.CDS.1"/>
    <property type="gene ID" value="HORVU.MOREX.r2.2HG0156580"/>
</dbReference>
<evidence type="ECO:0000313" key="2">
    <source>
        <dbReference type="Proteomes" id="UP000011116"/>
    </source>
</evidence>
<name>A0A8I6XFR8_HORVV</name>
<protein>
    <submittedName>
        <fullName evidence="1">Uncharacterized protein</fullName>
    </submittedName>
</protein>
<sequence length="82" mass="9792">MYIWFISCKVVSCRFDSEGVSELLFYVTRNVKIHCRPYLSHITGNSTRLEGTEDKRREPYTTHHLKHRILMLLFFHQVCTDS</sequence>
<reference evidence="1" key="2">
    <citation type="submission" date="2020-10" db="EMBL/GenBank/DDBJ databases">
        <authorList>
            <person name="Scholz U."/>
            <person name="Mascher M."/>
            <person name="Fiebig A."/>
        </authorList>
    </citation>
    <scope>NUCLEOTIDE SEQUENCE [LARGE SCALE GENOMIC DNA]</scope>
    <source>
        <strain evidence="1">cv. Morex</strain>
    </source>
</reference>
<organism evidence="1 2">
    <name type="scientific">Hordeum vulgare subsp. vulgare</name>
    <name type="common">Domesticated barley</name>
    <dbReference type="NCBI Taxonomy" id="112509"/>
    <lineage>
        <taxon>Eukaryota</taxon>
        <taxon>Viridiplantae</taxon>
        <taxon>Streptophyta</taxon>
        <taxon>Embryophyta</taxon>
        <taxon>Tracheophyta</taxon>
        <taxon>Spermatophyta</taxon>
        <taxon>Magnoliopsida</taxon>
        <taxon>Liliopsida</taxon>
        <taxon>Poales</taxon>
        <taxon>Poaceae</taxon>
        <taxon>BOP clade</taxon>
        <taxon>Pooideae</taxon>
        <taxon>Triticodae</taxon>
        <taxon>Triticeae</taxon>
        <taxon>Hordeinae</taxon>
        <taxon>Hordeum</taxon>
    </lineage>
</organism>
<dbReference type="Gramene" id="HORVU.MOREX.r3.2HG0189100.1">
    <property type="protein sequence ID" value="HORVU.MOREX.r3.2HG0189100.1.CDS1"/>
    <property type="gene ID" value="HORVU.MOREX.r3.2HG0189100"/>
</dbReference>
<dbReference type="AlphaFoldDB" id="A0A8I6XFR8"/>
<reference evidence="1" key="3">
    <citation type="submission" date="2022-01" db="UniProtKB">
        <authorList>
            <consortium name="EnsemblPlants"/>
        </authorList>
    </citation>
    <scope>IDENTIFICATION</scope>
    <source>
        <strain evidence="1">subsp. vulgare</strain>
    </source>
</reference>